<dbReference type="RefSeq" id="WP_090674378.1">
    <property type="nucleotide sequence ID" value="NZ_FNIT01000006.1"/>
</dbReference>
<accession>A0A1H0JBQ7</accession>
<evidence type="ECO:0000259" key="2">
    <source>
        <dbReference type="Pfam" id="PF03713"/>
    </source>
</evidence>
<proteinExistence type="predicted"/>
<evidence type="ECO:0000313" key="4">
    <source>
        <dbReference type="Proteomes" id="UP000198793"/>
    </source>
</evidence>
<dbReference type="EMBL" id="FNIT01000006">
    <property type="protein sequence ID" value="SDO41042.1"/>
    <property type="molecule type" value="Genomic_DNA"/>
</dbReference>
<feature type="domain" description="DUF305" evidence="2">
    <location>
        <begin position="48"/>
        <end position="143"/>
    </location>
</feature>
<dbReference type="InterPro" id="IPR005183">
    <property type="entry name" value="DUF305_CopM-like"/>
</dbReference>
<gene>
    <name evidence="3" type="ORF">SAMN05192530_106102</name>
</gene>
<reference evidence="3 4" key="1">
    <citation type="submission" date="2016-10" db="EMBL/GenBank/DDBJ databases">
        <authorList>
            <person name="de Groot N.N."/>
        </authorList>
    </citation>
    <scope>NUCLEOTIDE SEQUENCE [LARGE SCALE GENOMIC DNA]</scope>
    <source>
        <strain evidence="4">L7-484,KACC 16230,DSM 25025</strain>
    </source>
</reference>
<feature type="chain" id="PRO_5011741979" description="DUF305 domain-containing protein" evidence="1">
    <location>
        <begin position="22"/>
        <end position="150"/>
    </location>
</feature>
<dbReference type="Pfam" id="PF03713">
    <property type="entry name" value="DUF305"/>
    <property type="match status" value="1"/>
</dbReference>
<dbReference type="Proteomes" id="UP000198793">
    <property type="component" value="Unassembled WGS sequence"/>
</dbReference>
<dbReference type="InterPro" id="IPR012347">
    <property type="entry name" value="Ferritin-like"/>
</dbReference>
<dbReference type="AlphaFoldDB" id="A0A1H0JBQ7"/>
<dbReference type="STRING" id="1166073.SAMN05192530_106102"/>
<evidence type="ECO:0000256" key="1">
    <source>
        <dbReference type="SAM" id="SignalP"/>
    </source>
</evidence>
<name>A0A1H0JBQ7_9HYPH</name>
<organism evidence="3 4">
    <name type="scientific">Aureimonas jatrophae</name>
    <dbReference type="NCBI Taxonomy" id="1166073"/>
    <lineage>
        <taxon>Bacteria</taxon>
        <taxon>Pseudomonadati</taxon>
        <taxon>Pseudomonadota</taxon>
        <taxon>Alphaproteobacteria</taxon>
        <taxon>Hyphomicrobiales</taxon>
        <taxon>Aurantimonadaceae</taxon>
        <taxon>Aureimonas</taxon>
    </lineage>
</organism>
<dbReference type="OrthoDB" id="517560at2"/>
<dbReference type="Gene3D" id="1.20.1260.10">
    <property type="match status" value="1"/>
</dbReference>
<feature type="signal peptide" evidence="1">
    <location>
        <begin position="1"/>
        <end position="21"/>
    </location>
</feature>
<keyword evidence="1" id="KW-0732">Signal</keyword>
<protein>
    <recommendedName>
        <fullName evidence="2">DUF305 domain-containing protein</fullName>
    </recommendedName>
</protein>
<sequence>MRKITILSAVLAAFAVSHASAQDKGGMAMSSEQVTLPAACEAAAGSMDMSSMMGGMQNMMSGGQMDAAQKGNMDAMMKMRGPMMKAAMIKDPDLAFNCGMIAHHQGAIAMAEVELKAGKDEKSKEMARMIIDAQRQEIEEMTARVEALAK</sequence>
<evidence type="ECO:0000313" key="3">
    <source>
        <dbReference type="EMBL" id="SDO41042.1"/>
    </source>
</evidence>
<keyword evidence="4" id="KW-1185">Reference proteome</keyword>